<dbReference type="InterPro" id="IPR011335">
    <property type="entry name" value="Restrct_endonuc-II-like"/>
</dbReference>
<dbReference type="Proteomes" id="UP000028194">
    <property type="component" value="Chromosome"/>
</dbReference>
<dbReference type="SUPFAM" id="SSF52980">
    <property type="entry name" value="Restriction endonuclease-like"/>
    <property type="match status" value="1"/>
</dbReference>
<protein>
    <submittedName>
        <fullName evidence="2">Restriction endonuclease</fullName>
    </submittedName>
</protein>
<dbReference type="HOGENOM" id="CLU_107015_0_0_2"/>
<evidence type="ECO:0000313" key="3">
    <source>
        <dbReference type="Proteomes" id="UP000028194"/>
    </source>
</evidence>
<keyword evidence="3" id="KW-1185">Reference proteome</keyword>
<keyword evidence="2" id="KW-0378">Hydrolase</keyword>
<name>A0A075MQZ9_9ARCH</name>
<dbReference type="InterPro" id="IPR007560">
    <property type="entry name" value="Restrct_endonuc_IV_Mrr"/>
</dbReference>
<dbReference type="OrthoDB" id="31536at2157"/>
<keyword evidence="2" id="KW-0540">Nuclease</keyword>
<accession>A0A075MQZ9</accession>
<reference evidence="2 3" key="1">
    <citation type="journal article" date="2014" name="PLoS ONE">
        <title>Genome Sequence of Candidatus Nitrososphaera evergladensis from Group I.1b Enriched from Everglades Soil Reveals Novel Genomic Features of the Ammonia-Oxidizing Archaea.</title>
        <authorList>
            <person name="Zhalnina K.V."/>
            <person name="Dias R."/>
            <person name="Leonard M.T."/>
            <person name="Dorr de Quadros P."/>
            <person name="Camargo F.A."/>
            <person name="Drew J.C."/>
            <person name="Farmerie W.G."/>
            <person name="Daroub S.H."/>
            <person name="Triplett E.W."/>
        </authorList>
    </citation>
    <scope>NUCLEOTIDE SEQUENCE [LARGE SCALE GENOMIC DNA]</scope>
    <source>
        <strain evidence="2 3">SR1</strain>
    </source>
</reference>
<keyword evidence="2" id="KW-0255">Endonuclease</keyword>
<organism evidence="2 3">
    <name type="scientific">Candidatus Nitrososphaera evergladensis SR1</name>
    <dbReference type="NCBI Taxonomy" id="1459636"/>
    <lineage>
        <taxon>Archaea</taxon>
        <taxon>Nitrososphaerota</taxon>
        <taxon>Nitrososphaeria</taxon>
        <taxon>Nitrososphaerales</taxon>
        <taxon>Nitrososphaeraceae</taxon>
        <taxon>Nitrososphaera</taxon>
    </lineage>
</organism>
<dbReference type="GeneID" id="41597259"/>
<feature type="domain" description="Restriction endonuclease type IV Mrr" evidence="1">
    <location>
        <begin position="83"/>
        <end position="138"/>
    </location>
</feature>
<dbReference type="Pfam" id="PF04471">
    <property type="entry name" value="Mrr_cat"/>
    <property type="match status" value="1"/>
</dbReference>
<sequence>MHPELLVKALAAMSQDTTTLDQFCHKAGIASRSVARSLAEGLLARGIGRGSASAIMSFSPGDRLATAALALDAGCDPERVSQHLTWKDFEQLAAGVLASLGYRTRTNVRFTKPRMELDVVGTSAAGLALAVDCKHWKKGGLSSISQHCAKQAKRTEELLRRESEISMAVPVVMTLHAANVRLVGGMPVVPVAKFHSFAMDVSGFLDEVLVFTREPASR</sequence>
<dbReference type="GO" id="GO:0003677">
    <property type="term" value="F:DNA binding"/>
    <property type="evidence" value="ECO:0007669"/>
    <property type="project" value="InterPro"/>
</dbReference>
<dbReference type="GO" id="GO:0004519">
    <property type="term" value="F:endonuclease activity"/>
    <property type="evidence" value="ECO:0007669"/>
    <property type="project" value="UniProtKB-KW"/>
</dbReference>
<evidence type="ECO:0000259" key="1">
    <source>
        <dbReference type="Pfam" id="PF04471"/>
    </source>
</evidence>
<dbReference type="EMBL" id="CP007174">
    <property type="protein sequence ID" value="AIF83530.1"/>
    <property type="molecule type" value="Genomic_DNA"/>
</dbReference>
<dbReference type="KEGG" id="nev:NTE_01466"/>
<dbReference type="eggNOG" id="arCOG03727">
    <property type="taxonomic scope" value="Archaea"/>
</dbReference>
<dbReference type="GO" id="GO:0009307">
    <property type="term" value="P:DNA restriction-modification system"/>
    <property type="evidence" value="ECO:0007669"/>
    <property type="project" value="InterPro"/>
</dbReference>
<evidence type="ECO:0000313" key="2">
    <source>
        <dbReference type="EMBL" id="AIF83530.1"/>
    </source>
</evidence>
<proteinExistence type="predicted"/>
<dbReference type="RefSeq" id="WP_148700287.1">
    <property type="nucleotide sequence ID" value="NZ_CP007174.1"/>
</dbReference>
<gene>
    <name evidence="2" type="ORF">NTE_01466</name>
</gene>
<dbReference type="AlphaFoldDB" id="A0A075MQZ9"/>